<proteinExistence type="predicted"/>
<organism evidence="1 2">
    <name type="scientific">Kingella oralis ATCC 51147</name>
    <dbReference type="NCBI Taxonomy" id="629741"/>
    <lineage>
        <taxon>Bacteria</taxon>
        <taxon>Pseudomonadati</taxon>
        <taxon>Pseudomonadota</taxon>
        <taxon>Betaproteobacteria</taxon>
        <taxon>Neisseriales</taxon>
        <taxon>Neisseriaceae</taxon>
        <taxon>Kingella</taxon>
    </lineage>
</organism>
<gene>
    <name evidence="1" type="ORF">GCWU000324_01920</name>
</gene>
<dbReference type="STRING" id="629741.GCWU000324_01920"/>
<evidence type="ECO:0000313" key="1">
    <source>
        <dbReference type="EMBL" id="EEP67671.1"/>
    </source>
</evidence>
<dbReference type="AlphaFoldDB" id="C4GIP9"/>
<evidence type="ECO:0000313" key="2">
    <source>
        <dbReference type="Proteomes" id="UP000003009"/>
    </source>
</evidence>
<accession>C4GIP9</accession>
<dbReference type="HOGENOM" id="CLU_3062458_0_0_4"/>
<dbReference type="EMBL" id="ACJW02000003">
    <property type="protein sequence ID" value="EEP67671.1"/>
    <property type="molecule type" value="Genomic_DNA"/>
</dbReference>
<dbReference type="Proteomes" id="UP000003009">
    <property type="component" value="Unassembled WGS sequence"/>
</dbReference>
<comment type="caution">
    <text evidence="1">The sequence shown here is derived from an EMBL/GenBank/DDBJ whole genome shotgun (WGS) entry which is preliminary data.</text>
</comment>
<sequence length="53" mass="5756">MRQPENAFFIFQAALFINSRSRQHIGNRLPTGGFGVGRIGKAGAKTVIILGKI</sequence>
<name>C4GIP9_9NEIS</name>
<protein>
    <submittedName>
        <fullName evidence="1">Uncharacterized protein</fullName>
    </submittedName>
</protein>
<reference evidence="1" key="1">
    <citation type="submission" date="2009-04" db="EMBL/GenBank/DDBJ databases">
        <authorList>
            <person name="Weinstock G."/>
            <person name="Sodergren E."/>
            <person name="Clifton S."/>
            <person name="Fulton L."/>
            <person name="Fulton B."/>
            <person name="Courtney L."/>
            <person name="Fronick C."/>
            <person name="Harrison M."/>
            <person name="Strong C."/>
            <person name="Farmer C."/>
            <person name="Delahaunty K."/>
            <person name="Markovic C."/>
            <person name="Hall O."/>
            <person name="Minx P."/>
            <person name="Tomlinson C."/>
            <person name="Mitreva M."/>
            <person name="Nelson J."/>
            <person name="Hou S."/>
            <person name="Wollam A."/>
            <person name="Pepin K.H."/>
            <person name="Johnson M."/>
            <person name="Bhonagiri V."/>
            <person name="Nash W.E."/>
            <person name="Warren W."/>
            <person name="Chinwalla A."/>
            <person name="Mardis E.R."/>
            <person name="Wilson R.K."/>
        </authorList>
    </citation>
    <scope>NUCLEOTIDE SEQUENCE [LARGE SCALE GENOMIC DNA]</scope>
    <source>
        <strain evidence="1">ATCC 51147</strain>
    </source>
</reference>
<keyword evidence="2" id="KW-1185">Reference proteome</keyword>